<feature type="domain" description="SpaA-like prealbumin fold" evidence="6">
    <location>
        <begin position="556"/>
        <end position="645"/>
    </location>
</feature>
<proteinExistence type="inferred from homology"/>
<feature type="domain" description="SpaA-like prealbumin fold" evidence="6">
    <location>
        <begin position="744"/>
        <end position="829"/>
    </location>
</feature>
<keyword evidence="2" id="KW-0964">Secreted</keyword>
<dbReference type="EMBL" id="JQBS01000017">
    <property type="protein sequence ID" value="KRN57028.1"/>
    <property type="molecule type" value="Genomic_DNA"/>
</dbReference>
<accession>A0A0R2I5J2</accession>
<evidence type="ECO:0000259" key="6">
    <source>
        <dbReference type="Pfam" id="PF17802"/>
    </source>
</evidence>
<protein>
    <recommendedName>
        <fullName evidence="6">SpaA-like prealbumin fold domain-containing protein</fullName>
    </recommendedName>
</protein>
<dbReference type="RefSeq" id="WP_051915687.1">
    <property type="nucleotide sequence ID" value="NZ_JQBS01000017.1"/>
</dbReference>
<feature type="transmembrane region" description="Helical" evidence="5">
    <location>
        <begin position="875"/>
        <end position="893"/>
    </location>
</feature>
<evidence type="ECO:0000256" key="1">
    <source>
        <dbReference type="ARBA" id="ARBA00007257"/>
    </source>
</evidence>
<dbReference type="Gene3D" id="2.60.40.10">
    <property type="entry name" value="Immunoglobulins"/>
    <property type="match status" value="4"/>
</dbReference>
<dbReference type="PANTHER" id="PTHR36108:SF13">
    <property type="entry name" value="COLOSSIN-B-RELATED"/>
    <property type="match status" value="1"/>
</dbReference>
<keyword evidence="5" id="KW-1133">Transmembrane helix</keyword>
<dbReference type="Gene3D" id="2.60.40.740">
    <property type="match status" value="1"/>
</dbReference>
<dbReference type="PATRIC" id="fig|1449336.4.peg.694"/>
<dbReference type="SUPFAM" id="SSF49478">
    <property type="entry name" value="Cna protein B-type domain"/>
    <property type="match status" value="4"/>
</dbReference>
<dbReference type="AlphaFoldDB" id="A0A0R2I5J2"/>
<keyword evidence="5" id="KW-0812">Transmembrane</keyword>
<evidence type="ECO:0000256" key="4">
    <source>
        <dbReference type="SAM" id="MobiDB-lite"/>
    </source>
</evidence>
<feature type="domain" description="SpaA-like prealbumin fold" evidence="6">
    <location>
        <begin position="466"/>
        <end position="550"/>
    </location>
</feature>
<keyword evidence="8" id="KW-1185">Reference proteome</keyword>
<evidence type="ECO:0000256" key="5">
    <source>
        <dbReference type="SAM" id="Phobius"/>
    </source>
</evidence>
<dbReference type="GeneID" id="89587968"/>
<dbReference type="Pfam" id="PF17802">
    <property type="entry name" value="SpaA"/>
    <property type="match status" value="4"/>
</dbReference>
<reference evidence="7 8" key="1">
    <citation type="journal article" date="2015" name="Genome Announc.">
        <title>Expanding the biotechnology potential of lactobacilli through comparative genomics of 213 strains and associated genera.</title>
        <authorList>
            <person name="Sun Z."/>
            <person name="Harris H.M."/>
            <person name="McCann A."/>
            <person name="Guo C."/>
            <person name="Argimon S."/>
            <person name="Zhang W."/>
            <person name="Yang X."/>
            <person name="Jeffery I.B."/>
            <person name="Cooney J.C."/>
            <person name="Kagawa T.F."/>
            <person name="Liu W."/>
            <person name="Song Y."/>
            <person name="Salvetti E."/>
            <person name="Wrobel A."/>
            <person name="Rasinkangas P."/>
            <person name="Parkhill J."/>
            <person name="Rea M.C."/>
            <person name="O'Sullivan O."/>
            <person name="Ritari J."/>
            <person name="Douillard F.P."/>
            <person name="Paul Ross R."/>
            <person name="Yang R."/>
            <person name="Briner A.E."/>
            <person name="Felis G.E."/>
            <person name="de Vos W.M."/>
            <person name="Barrangou R."/>
            <person name="Klaenhammer T.R."/>
            <person name="Caufield P.W."/>
            <person name="Cui Y."/>
            <person name="Zhang H."/>
            <person name="O'Toole P.W."/>
        </authorList>
    </citation>
    <scope>NUCLEOTIDE SEQUENCE [LARGE SCALE GENOMIC DNA]</scope>
    <source>
        <strain evidence="7 8">DSM 20623</strain>
    </source>
</reference>
<keyword evidence="5" id="KW-0472">Membrane</keyword>
<comment type="similarity">
    <text evidence="1">Belongs to the serine-aspartate repeat-containing protein (SDr) family.</text>
</comment>
<evidence type="ECO:0000256" key="2">
    <source>
        <dbReference type="ARBA" id="ARBA00022525"/>
    </source>
</evidence>
<evidence type="ECO:0000313" key="7">
    <source>
        <dbReference type="EMBL" id="KRN57028.1"/>
    </source>
</evidence>
<keyword evidence="3" id="KW-0732">Signal</keyword>
<feature type="region of interest" description="Disordered" evidence="4">
    <location>
        <begin position="829"/>
        <end position="859"/>
    </location>
</feature>
<dbReference type="eggNOG" id="COG4932">
    <property type="taxonomic scope" value="Bacteria"/>
</dbReference>
<gene>
    <name evidence="7" type="ORF">IV74_GL000678</name>
</gene>
<feature type="domain" description="SpaA-like prealbumin fold" evidence="6">
    <location>
        <begin position="650"/>
        <end position="739"/>
    </location>
</feature>
<name>A0A0R2I5J2_CARDV</name>
<evidence type="ECO:0000256" key="3">
    <source>
        <dbReference type="ARBA" id="ARBA00022729"/>
    </source>
</evidence>
<dbReference type="Proteomes" id="UP000051658">
    <property type="component" value="Unassembled WGS sequence"/>
</dbReference>
<evidence type="ECO:0000313" key="8">
    <source>
        <dbReference type="Proteomes" id="UP000051658"/>
    </source>
</evidence>
<sequence>MKKFFSILMIVFVLLSQVFSLKDIAFSEGNQPKAPYLSFEVNPNPIGSMQLVSLNVGVDSSFGELPSPSKICFDIPSVLIRQSSDFQNQQLPDYLTWLSTEDDGDNTHICYELDTTGQQYFTFSIQFTSAMLLEGTVDPSYDFTATLNDTVISKDTVMIHPGTTGDPHFAKFRKFATDPVDGLGLLDLNYPNYNMYELVFNRDFSGEFQDVVIQDQLAKGTQLDASFPGWSEIPGNRGISVNGLRVYQIDGSVPIGQENRKYVTEEFLDAIFYDENTGEFTVNLGTVDQNISYVVQYAVEVTDGSLGTYTNTATLTKEGSNAITKKSTEKIKSNGSGKGFFEKAVDKTEITLPDRDLTYNLKVGGVGYTLPAGTIFFDYLPDGVEFKGIKSDSNKTFELVSVEGNKVTFKTTKELVNYTENLFFDVSYEGNSFPETLNNTAYIEKDTGTYYSNTVSTVAKGNRSAVLTKKDDVNGQSLKGAHFDLYNESNELIKEDLTTNEDGIIMVDNLEIGIYHFIETVPPEGYILDETPIIVEILNSQVEPVQVVKTNKKMVGAVQLTKKDNLNEQSLKGAYFNLYNASDELVKEALITDENGLVAVDNLEPGVYQFVETKAPDGYLLDETPVVFEIIASQTEPVQVSKTNKKMLGEVILTKTADTNNGKKLEGAVFELKDSNGIVLKNQLSTNSQGELTVKDLEPGDYQFVETKAPDGYLLDETPVVFEIIASQTEPVQVSKTNKKMLGEVILTKTADTNNGKKLEGAVFELKDSNGIVLKNQLSTNSQGELTVKDLEPGDYQFVETKAPKGYELDEMPISFTIATNQTQTIRVNKVNKKSNTVENETSDDKTNSPNLPVDKNQANKQNQIPALGESPQSMLAFLGVSILFILIILIMGKKRVRK</sequence>
<organism evidence="7 8">
    <name type="scientific">Carnobacterium divergens DSM 20623</name>
    <dbReference type="NCBI Taxonomy" id="1449336"/>
    <lineage>
        <taxon>Bacteria</taxon>
        <taxon>Bacillati</taxon>
        <taxon>Bacillota</taxon>
        <taxon>Bacilli</taxon>
        <taxon>Lactobacillales</taxon>
        <taxon>Carnobacteriaceae</taxon>
        <taxon>Carnobacterium</taxon>
    </lineage>
</organism>
<dbReference type="InterPro" id="IPR041033">
    <property type="entry name" value="SpaA_PFL_dom_1"/>
</dbReference>
<dbReference type="InterPro" id="IPR013783">
    <property type="entry name" value="Ig-like_fold"/>
</dbReference>
<dbReference type="PANTHER" id="PTHR36108">
    <property type="entry name" value="COLOSSIN-B-RELATED"/>
    <property type="match status" value="1"/>
</dbReference>
<comment type="caution">
    <text evidence="7">The sequence shown here is derived from an EMBL/GenBank/DDBJ whole genome shotgun (WGS) entry which is preliminary data.</text>
</comment>